<reference evidence="9" key="1">
    <citation type="submission" date="2010-05" db="EMBL/GenBank/DDBJ databases">
        <title>The genome sequence of Magnaporthe poae strain ATCC 64411.</title>
        <authorList>
            <person name="Ma L.-J."/>
            <person name="Dead R."/>
            <person name="Young S."/>
            <person name="Zeng Q."/>
            <person name="Koehrsen M."/>
            <person name="Alvarado L."/>
            <person name="Berlin A."/>
            <person name="Chapman S.B."/>
            <person name="Chen Z."/>
            <person name="Freedman E."/>
            <person name="Gellesch M."/>
            <person name="Goldberg J."/>
            <person name="Griggs A."/>
            <person name="Gujja S."/>
            <person name="Heilman E.R."/>
            <person name="Heiman D."/>
            <person name="Hepburn T."/>
            <person name="Howarth C."/>
            <person name="Jen D."/>
            <person name="Larson L."/>
            <person name="Mehta T."/>
            <person name="Neiman D."/>
            <person name="Pearson M."/>
            <person name="Roberts A."/>
            <person name="Saif S."/>
            <person name="Shea T."/>
            <person name="Shenoy N."/>
            <person name="Sisk P."/>
            <person name="Stolte C."/>
            <person name="Sykes S."/>
            <person name="Walk T."/>
            <person name="White J."/>
            <person name="Yandava C."/>
            <person name="Haas B."/>
            <person name="Nusbaum C."/>
            <person name="Birren B."/>
        </authorList>
    </citation>
    <scope>NUCLEOTIDE SEQUENCE [LARGE SCALE GENOMIC DNA]</scope>
    <source>
        <strain evidence="9">ATCC 64411 / 73-15</strain>
    </source>
</reference>
<feature type="transmembrane region" description="Helical" evidence="6">
    <location>
        <begin position="64"/>
        <end position="93"/>
    </location>
</feature>
<organism evidence="8 9">
    <name type="scientific">Magnaporthiopsis poae (strain ATCC 64411 / 73-15)</name>
    <name type="common">Kentucky bluegrass fungus</name>
    <name type="synonym">Magnaporthe poae</name>
    <dbReference type="NCBI Taxonomy" id="644358"/>
    <lineage>
        <taxon>Eukaryota</taxon>
        <taxon>Fungi</taxon>
        <taxon>Dikarya</taxon>
        <taxon>Ascomycota</taxon>
        <taxon>Pezizomycotina</taxon>
        <taxon>Sordariomycetes</taxon>
        <taxon>Sordariomycetidae</taxon>
        <taxon>Magnaporthales</taxon>
        <taxon>Magnaporthaceae</taxon>
        <taxon>Magnaporthiopsis</taxon>
    </lineage>
</organism>
<evidence type="ECO:0000256" key="2">
    <source>
        <dbReference type="ARBA" id="ARBA00022692"/>
    </source>
</evidence>
<evidence type="ECO:0008006" key="10">
    <source>
        <dbReference type="Google" id="ProtNLM"/>
    </source>
</evidence>
<evidence type="ECO:0000256" key="5">
    <source>
        <dbReference type="SAM" id="MobiDB-lite"/>
    </source>
</evidence>
<dbReference type="OMA" id="MFGWANA"/>
<dbReference type="EnsemblFungi" id="MAPG_04564T0">
    <property type="protein sequence ID" value="MAPG_04564T0"/>
    <property type="gene ID" value="MAPG_04564"/>
</dbReference>
<evidence type="ECO:0000256" key="1">
    <source>
        <dbReference type="ARBA" id="ARBA00022448"/>
    </source>
</evidence>
<reference evidence="7" key="3">
    <citation type="submission" date="2011-03" db="EMBL/GenBank/DDBJ databases">
        <title>Annotation of Magnaporthe poae ATCC 64411.</title>
        <authorList>
            <person name="Ma L.-J."/>
            <person name="Dead R."/>
            <person name="Young S.K."/>
            <person name="Zeng Q."/>
            <person name="Gargeya S."/>
            <person name="Fitzgerald M."/>
            <person name="Haas B."/>
            <person name="Abouelleil A."/>
            <person name="Alvarado L."/>
            <person name="Arachchi H.M."/>
            <person name="Berlin A."/>
            <person name="Brown A."/>
            <person name="Chapman S.B."/>
            <person name="Chen Z."/>
            <person name="Dunbar C."/>
            <person name="Freedman E."/>
            <person name="Gearin G."/>
            <person name="Gellesch M."/>
            <person name="Goldberg J."/>
            <person name="Griggs A."/>
            <person name="Gujja S."/>
            <person name="Heiman D."/>
            <person name="Howarth C."/>
            <person name="Larson L."/>
            <person name="Lui A."/>
            <person name="MacDonald P.J.P."/>
            <person name="Mehta T."/>
            <person name="Montmayeur A."/>
            <person name="Murphy C."/>
            <person name="Neiman D."/>
            <person name="Pearson M."/>
            <person name="Priest M."/>
            <person name="Roberts A."/>
            <person name="Saif S."/>
            <person name="Shea T."/>
            <person name="Shenoy N."/>
            <person name="Sisk P."/>
            <person name="Stolte C."/>
            <person name="Sykes S."/>
            <person name="Yandava C."/>
            <person name="Wortman J."/>
            <person name="Nusbaum C."/>
            <person name="Birren B."/>
        </authorList>
    </citation>
    <scope>NUCLEOTIDE SEQUENCE</scope>
    <source>
        <strain evidence="7">ATCC 64411</strain>
    </source>
</reference>
<evidence type="ECO:0000313" key="8">
    <source>
        <dbReference type="EnsemblFungi" id="MAPG_04564T0"/>
    </source>
</evidence>
<evidence type="ECO:0000256" key="6">
    <source>
        <dbReference type="SAM" id="Phobius"/>
    </source>
</evidence>
<protein>
    <recommendedName>
        <fullName evidence="10">Major facilitator superfamily (MFS) profile domain-containing protein</fullName>
    </recommendedName>
</protein>
<evidence type="ECO:0000313" key="9">
    <source>
        <dbReference type="Proteomes" id="UP000011715"/>
    </source>
</evidence>
<name>A0A0C4DX26_MAGP6</name>
<dbReference type="AlphaFoldDB" id="A0A0C4DX26"/>
<feature type="transmembrane region" description="Helical" evidence="6">
    <location>
        <begin position="147"/>
        <end position="171"/>
    </location>
</feature>
<dbReference type="EMBL" id="ADBL01001071">
    <property type="status" value="NOT_ANNOTATED_CDS"/>
    <property type="molecule type" value="Genomic_DNA"/>
</dbReference>
<feature type="transmembrane region" description="Helical" evidence="6">
    <location>
        <begin position="227"/>
        <end position="253"/>
    </location>
</feature>
<dbReference type="EMBL" id="GL876968">
    <property type="protein sequence ID" value="KLU85541.1"/>
    <property type="molecule type" value="Genomic_DNA"/>
</dbReference>
<keyword evidence="2 6" id="KW-0812">Transmembrane</keyword>
<sequence>MEAHKSASELDIPQDHGNGIDSDKTIESKREQDAPGSLSPNHEAGPQPGSSLHPSDYPDGGREAWMVLFGTACCLFCAFGPTNCIGVFQTYYVEGPLKAYGQSTVSWICSLQVCGMMAFGIAFGRMFDAYGARPLLIGGTLTSASPWTMRILAFIVLALLSVTIVTVKGRLPPQPKPLVMSEYLDSFKDPVYNLIVCGNFCFLWGTFLPYTFIILHAGHAGMDPNLAAYLLPIINAVSIFGRILPVLGHAAVLRHHHGRWWPLLYRREGHARREEPAKGSLMFELQGTCSPSAVSANVATSLAPFLASESNCAFPGLLPR</sequence>
<dbReference type="SUPFAM" id="SSF103473">
    <property type="entry name" value="MFS general substrate transporter"/>
    <property type="match status" value="2"/>
</dbReference>
<keyword evidence="1" id="KW-0813">Transport</keyword>
<feature type="compositionally biased region" description="Basic and acidic residues" evidence="5">
    <location>
        <begin position="21"/>
        <end position="33"/>
    </location>
</feature>
<evidence type="ECO:0000313" key="7">
    <source>
        <dbReference type="EMBL" id="KLU85541.1"/>
    </source>
</evidence>
<feature type="region of interest" description="Disordered" evidence="5">
    <location>
        <begin position="1"/>
        <end position="56"/>
    </location>
</feature>
<reference evidence="7" key="2">
    <citation type="submission" date="2010-05" db="EMBL/GenBank/DDBJ databases">
        <title>The Genome Sequence of Magnaporthe poae strain ATCC 64411.</title>
        <authorList>
            <consortium name="The Broad Institute Genome Sequencing Platform"/>
            <consortium name="Broad Institute Genome Sequencing Center for Infectious Disease"/>
            <person name="Ma L.-J."/>
            <person name="Dead R."/>
            <person name="Young S."/>
            <person name="Zeng Q."/>
            <person name="Koehrsen M."/>
            <person name="Alvarado L."/>
            <person name="Berlin A."/>
            <person name="Chapman S.B."/>
            <person name="Chen Z."/>
            <person name="Freedman E."/>
            <person name="Gellesch M."/>
            <person name="Goldberg J."/>
            <person name="Griggs A."/>
            <person name="Gujja S."/>
            <person name="Heilman E.R."/>
            <person name="Heiman D."/>
            <person name="Hepburn T."/>
            <person name="Howarth C."/>
            <person name="Jen D."/>
            <person name="Larson L."/>
            <person name="Mehta T."/>
            <person name="Neiman D."/>
            <person name="Pearson M."/>
            <person name="Roberts A."/>
            <person name="Saif S."/>
            <person name="Shea T."/>
            <person name="Shenoy N."/>
            <person name="Sisk P."/>
            <person name="Stolte C."/>
            <person name="Sykes S."/>
            <person name="Walk T."/>
            <person name="White J."/>
            <person name="Yandava C."/>
            <person name="Haas B."/>
            <person name="Nusbaum C."/>
            <person name="Birren B."/>
        </authorList>
    </citation>
    <scope>NUCLEOTIDE SEQUENCE</scope>
    <source>
        <strain evidence="7">ATCC 64411</strain>
    </source>
</reference>
<dbReference type="Proteomes" id="UP000011715">
    <property type="component" value="Unassembled WGS sequence"/>
</dbReference>
<evidence type="ECO:0000256" key="3">
    <source>
        <dbReference type="ARBA" id="ARBA00022989"/>
    </source>
</evidence>
<dbReference type="InterPro" id="IPR050327">
    <property type="entry name" value="Proton-linked_MCT"/>
</dbReference>
<feature type="transmembrane region" description="Helical" evidence="6">
    <location>
        <begin position="191"/>
        <end position="215"/>
    </location>
</feature>
<dbReference type="OrthoDB" id="5667at2759"/>
<reference evidence="8" key="5">
    <citation type="submission" date="2015-06" db="UniProtKB">
        <authorList>
            <consortium name="EnsemblFungi"/>
        </authorList>
    </citation>
    <scope>IDENTIFICATION</scope>
    <source>
        <strain evidence="8">ATCC 64411</strain>
    </source>
</reference>
<dbReference type="eggNOG" id="KOG2504">
    <property type="taxonomic scope" value="Eukaryota"/>
</dbReference>
<evidence type="ECO:0000256" key="4">
    <source>
        <dbReference type="ARBA" id="ARBA00023136"/>
    </source>
</evidence>
<dbReference type="PANTHER" id="PTHR11360">
    <property type="entry name" value="MONOCARBOXYLATE TRANSPORTER"/>
    <property type="match status" value="1"/>
</dbReference>
<keyword evidence="4 6" id="KW-0472">Membrane</keyword>
<keyword evidence="3 6" id="KW-1133">Transmembrane helix</keyword>
<dbReference type="InterPro" id="IPR036259">
    <property type="entry name" value="MFS_trans_sf"/>
</dbReference>
<keyword evidence="9" id="KW-1185">Reference proteome</keyword>
<dbReference type="EMBL" id="ADBL01001072">
    <property type="status" value="NOT_ANNOTATED_CDS"/>
    <property type="molecule type" value="Genomic_DNA"/>
</dbReference>
<gene>
    <name evidence="7" type="ORF">MAPG_04564</name>
</gene>
<reference evidence="8" key="4">
    <citation type="journal article" date="2015" name="G3 (Bethesda)">
        <title>Genome sequences of three phytopathogenic species of the Magnaporthaceae family of fungi.</title>
        <authorList>
            <person name="Okagaki L.H."/>
            <person name="Nunes C.C."/>
            <person name="Sailsbery J."/>
            <person name="Clay B."/>
            <person name="Brown D."/>
            <person name="John T."/>
            <person name="Oh Y."/>
            <person name="Young N."/>
            <person name="Fitzgerald M."/>
            <person name="Haas B.J."/>
            <person name="Zeng Q."/>
            <person name="Young S."/>
            <person name="Adiconis X."/>
            <person name="Fan L."/>
            <person name="Levin J.Z."/>
            <person name="Mitchell T.K."/>
            <person name="Okubara P.A."/>
            <person name="Farman M.L."/>
            <person name="Kohn L.M."/>
            <person name="Birren B."/>
            <person name="Ma L.-J."/>
            <person name="Dean R.A."/>
        </authorList>
    </citation>
    <scope>NUCLEOTIDE SEQUENCE</scope>
    <source>
        <strain evidence="8">ATCC 64411 / 73-15</strain>
    </source>
</reference>
<dbReference type="PANTHER" id="PTHR11360:SF224">
    <property type="entry name" value="MAJOR FACILITATOR SUPERFAMILY (MFS) PROFILE DOMAIN-CONTAINING PROTEIN-RELATED"/>
    <property type="match status" value="1"/>
</dbReference>
<dbReference type="VEuPathDB" id="FungiDB:MAPG_04564"/>
<accession>A0A0C4DX26</accession>
<feature type="transmembrane region" description="Helical" evidence="6">
    <location>
        <begin position="105"/>
        <end position="127"/>
    </location>
</feature>
<proteinExistence type="predicted"/>